<dbReference type="AlphaFoldDB" id="C8XH25"/>
<name>C8XH25_NAKMY</name>
<dbReference type="CDD" id="cd06267">
    <property type="entry name" value="PBP1_LacI_sugar_binding-like"/>
    <property type="match status" value="1"/>
</dbReference>
<proteinExistence type="predicted"/>
<keyword evidence="3" id="KW-0804">Transcription</keyword>
<dbReference type="SMART" id="SM00354">
    <property type="entry name" value="HTH_LACI"/>
    <property type="match status" value="1"/>
</dbReference>
<dbReference type="CDD" id="cd01392">
    <property type="entry name" value="HTH_LacI"/>
    <property type="match status" value="1"/>
</dbReference>
<dbReference type="Pfam" id="PF00356">
    <property type="entry name" value="LacI"/>
    <property type="match status" value="1"/>
</dbReference>
<keyword evidence="2" id="KW-0238">DNA-binding</keyword>
<dbReference type="eggNOG" id="COG1609">
    <property type="taxonomic scope" value="Bacteria"/>
</dbReference>
<dbReference type="RefSeq" id="WP_015749082.1">
    <property type="nucleotide sequence ID" value="NC_013235.1"/>
</dbReference>
<dbReference type="InParanoid" id="C8XH25"/>
<gene>
    <name evidence="5" type="ordered locus">Namu_3964</name>
</gene>
<keyword evidence="6" id="KW-1185">Reference proteome</keyword>
<reference evidence="6" key="1">
    <citation type="submission" date="2009-09" db="EMBL/GenBank/DDBJ databases">
        <title>The complete genome of Nakamurella multipartita DSM 44233.</title>
        <authorList>
            <consortium name="US DOE Joint Genome Institute (JGI-PGF)"/>
            <person name="Lucas S."/>
            <person name="Copeland A."/>
            <person name="Lapidus A."/>
            <person name="Glavina del Rio T."/>
            <person name="Dalin E."/>
            <person name="Tice H."/>
            <person name="Bruce D."/>
            <person name="Goodwin L."/>
            <person name="Pitluck S."/>
            <person name="Kyrpides N."/>
            <person name="Mavromatis K."/>
            <person name="Ivanova N."/>
            <person name="Ovchinnikova G."/>
            <person name="Sims D."/>
            <person name="Meincke L."/>
            <person name="Brettin T."/>
            <person name="Detter J.C."/>
            <person name="Han C."/>
            <person name="Larimer F."/>
            <person name="Land M."/>
            <person name="Hauser L."/>
            <person name="Markowitz V."/>
            <person name="Cheng J.-F."/>
            <person name="Hugenholtz P."/>
            <person name="Woyke T."/>
            <person name="Wu D."/>
            <person name="Klenk H.-P."/>
            <person name="Eisen J.A."/>
        </authorList>
    </citation>
    <scope>NUCLEOTIDE SEQUENCE [LARGE SCALE GENOMIC DNA]</scope>
    <source>
        <strain evidence="6">ATCC 700099 / DSM 44233 / CIP 104796 / JCM 9543 / NBRC 105858 / Y-104</strain>
    </source>
</reference>
<dbReference type="Gene3D" id="1.10.260.40">
    <property type="entry name" value="lambda repressor-like DNA-binding domains"/>
    <property type="match status" value="1"/>
</dbReference>
<evidence type="ECO:0000313" key="5">
    <source>
        <dbReference type="EMBL" id="ACV80256.1"/>
    </source>
</evidence>
<dbReference type="STRING" id="479431.Namu_3964"/>
<protein>
    <submittedName>
        <fullName evidence="5">Transcriptional regulator, LacI family</fullName>
    </submittedName>
</protein>
<dbReference type="GO" id="GO:0000976">
    <property type="term" value="F:transcription cis-regulatory region binding"/>
    <property type="evidence" value="ECO:0007669"/>
    <property type="project" value="TreeGrafter"/>
</dbReference>
<evidence type="ECO:0000256" key="3">
    <source>
        <dbReference type="ARBA" id="ARBA00023163"/>
    </source>
</evidence>
<dbReference type="PANTHER" id="PTHR30146:SF109">
    <property type="entry name" value="HTH-TYPE TRANSCRIPTIONAL REGULATOR GALS"/>
    <property type="match status" value="1"/>
</dbReference>
<dbReference type="KEGG" id="nml:Namu_3964"/>
<accession>C8XH25</accession>
<dbReference type="Pfam" id="PF13377">
    <property type="entry name" value="Peripla_BP_3"/>
    <property type="match status" value="1"/>
</dbReference>
<dbReference type="InterPro" id="IPR000843">
    <property type="entry name" value="HTH_LacI"/>
</dbReference>
<dbReference type="HOGENOM" id="CLU_037628_6_1_11"/>
<evidence type="ECO:0000256" key="1">
    <source>
        <dbReference type="ARBA" id="ARBA00023015"/>
    </source>
</evidence>
<keyword evidence="1" id="KW-0805">Transcription regulation</keyword>
<dbReference type="SUPFAM" id="SSF53822">
    <property type="entry name" value="Periplasmic binding protein-like I"/>
    <property type="match status" value="1"/>
</dbReference>
<reference evidence="5 6" key="2">
    <citation type="journal article" date="2010" name="Stand. Genomic Sci.">
        <title>Complete genome sequence of Nakamurella multipartita type strain (Y-104).</title>
        <authorList>
            <person name="Tice H."/>
            <person name="Mayilraj S."/>
            <person name="Sims D."/>
            <person name="Lapidus A."/>
            <person name="Nolan M."/>
            <person name="Lucas S."/>
            <person name="Glavina Del Rio T."/>
            <person name="Copeland A."/>
            <person name="Cheng J.F."/>
            <person name="Meincke L."/>
            <person name="Bruce D."/>
            <person name="Goodwin L."/>
            <person name="Pitluck S."/>
            <person name="Ivanova N."/>
            <person name="Mavromatis K."/>
            <person name="Ovchinnikova G."/>
            <person name="Pati A."/>
            <person name="Chen A."/>
            <person name="Palaniappan K."/>
            <person name="Land M."/>
            <person name="Hauser L."/>
            <person name="Chang Y.J."/>
            <person name="Jeffries C.D."/>
            <person name="Detter J.C."/>
            <person name="Brettin T."/>
            <person name="Rohde M."/>
            <person name="Goker M."/>
            <person name="Bristow J."/>
            <person name="Eisen J.A."/>
            <person name="Markowitz V."/>
            <person name="Hugenholtz P."/>
            <person name="Kyrpides N.C."/>
            <person name="Klenk H.P."/>
            <person name="Chen F."/>
        </authorList>
    </citation>
    <scope>NUCLEOTIDE SEQUENCE [LARGE SCALE GENOMIC DNA]</scope>
    <source>
        <strain evidence="6">ATCC 700099 / DSM 44233 / CIP 104796 / JCM 9543 / NBRC 105858 / Y-104</strain>
    </source>
</reference>
<evidence type="ECO:0000256" key="2">
    <source>
        <dbReference type="ARBA" id="ARBA00023125"/>
    </source>
</evidence>
<dbReference type="InterPro" id="IPR010982">
    <property type="entry name" value="Lambda_DNA-bd_dom_sf"/>
</dbReference>
<dbReference type="GO" id="GO:0003700">
    <property type="term" value="F:DNA-binding transcription factor activity"/>
    <property type="evidence" value="ECO:0007669"/>
    <property type="project" value="TreeGrafter"/>
</dbReference>
<dbReference type="OrthoDB" id="3595338at2"/>
<dbReference type="InterPro" id="IPR028082">
    <property type="entry name" value="Peripla_BP_I"/>
</dbReference>
<evidence type="ECO:0000313" key="6">
    <source>
        <dbReference type="Proteomes" id="UP000002218"/>
    </source>
</evidence>
<dbReference type="EMBL" id="CP001737">
    <property type="protein sequence ID" value="ACV80256.1"/>
    <property type="molecule type" value="Genomic_DNA"/>
</dbReference>
<dbReference type="InterPro" id="IPR046335">
    <property type="entry name" value="LacI/GalR-like_sensor"/>
</dbReference>
<organism evidence="5 6">
    <name type="scientific">Nakamurella multipartita (strain ATCC 700099 / DSM 44233 / CIP 104796 / JCM 9543 / NBRC 105858 / Y-104)</name>
    <name type="common">Microsphaera multipartita</name>
    <dbReference type="NCBI Taxonomy" id="479431"/>
    <lineage>
        <taxon>Bacteria</taxon>
        <taxon>Bacillati</taxon>
        <taxon>Actinomycetota</taxon>
        <taxon>Actinomycetes</taxon>
        <taxon>Nakamurellales</taxon>
        <taxon>Nakamurellaceae</taxon>
        <taxon>Nakamurella</taxon>
    </lineage>
</organism>
<dbReference type="SUPFAM" id="SSF47413">
    <property type="entry name" value="lambda repressor-like DNA-binding domains"/>
    <property type="match status" value="1"/>
</dbReference>
<evidence type="ECO:0000259" key="4">
    <source>
        <dbReference type="PROSITE" id="PS50932"/>
    </source>
</evidence>
<dbReference type="Gene3D" id="3.40.50.2300">
    <property type="match status" value="2"/>
</dbReference>
<dbReference type="Proteomes" id="UP000002218">
    <property type="component" value="Chromosome"/>
</dbReference>
<sequence>MATMRDVAARAGVSAKTVSRVFNHDPHVTAQTRQRVETALRELNYVANSIPTTLRNGRAPVIGVAVPDIVDPFFAQVARAAELHAARQGMSVIIASLDSADREPDVVQGMLRQALTGLIITPAGADHGYLRAWVDRIPVVFVDRPPVGVVADTFLEDDLRGAHLATTHLVEHGHTRIAFIGDTLTIPTTRSRLAGYRAALDDAGIAVDDGLIELGATDRSGAAAAFAALERLDRRPTALFCTNSRAAIGLIPALRSSGLAVTTFGDFPLADMLTPALTVVDQDPLRLGQLAAQRVSDRLAHPQRRYQRRTVLPVTLVERESCRVTDRLPPAG</sequence>
<feature type="domain" description="HTH lacI-type" evidence="4">
    <location>
        <begin position="2"/>
        <end position="56"/>
    </location>
</feature>
<dbReference type="PANTHER" id="PTHR30146">
    <property type="entry name" value="LACI-RELATED TRANSCRIPTIONAL REPRESSOR"/>
    <property type="match status" value="1"/>
</dbReference>
<dbReference type="PROSITE" id="PS50932">
    <property type="entry name" value="HTH_LACI_2"/>
    <property type="match status" value="1"/>
</dbReference>